<evidence type="ECO:0000256" key="1">
    <source>
        <dbReference type="SAM" id="MobiDB-lite"/>
    </source>
</evidence>
<proteinExistence type="predicted"/>
<protein>
    <submittedName>
        <fullName evidence="2">Uncharacterized protein</fullName>
    </submittedName>
</protein>
<gene>
    <name evidence="2" type="ORF">QCA50_000205</name>
</gene>
<keyword evidence="3" id="KW-1185">Reference proteome</keyword>
<sequence length="72" mass="7684">MNQYLPPTGALQTPSDIDMLNPGAGDDGSELEEDGLFAGGDEEEESGNEQMDVVAPEPAVNGVKRKLDEDYD</sequence>
<evidence type="ECO:0000313" key="3">
    <source>
        <dbReference type="Proteomes" id="UP001385951"/>
    </source>
</evidence>
<feature type="region of interest" description="Disordered" evidence="1">
    <location>
        <begin position="1"/>
        <end position="72"/>
    </location>
</feature>
<name>A0AAW0GW65_9APHY</name>
<organism evidence="2 3">
    <name type="scientific">Cerrena zonata</name>
    <dbReference type="NCBI Taxonomy" id="2478898"/>
    <lineage>
        <taxon>Eukaryota</taxon>
        <taxon>Fungi</taxon>
        <taxon>Dikarya</taxon>
        <taxon>Basidiomycota</taxon>
        <taxon>Agaricomycotina</taxon>
        <taxon>Agaricomycetes</taxon>
        <taxon>Polyporales</taxon>
        <taxon>Cerrenaceae</taxon>
        <taxon>Cerrena</taxon>
    </lineage>
</organism>
<reference evidence="2 3" key="1">
    <citation type="submission" date="2022-09" db="EMBL/GenBank/DDBJ databases">
        <authorList>
            <person name="Palmer J.M."/>
        </authorList>
    </citation>
    <scope>NUCLEOTIDE SEQUENCE [LARGE SCALE GENOMIC DNA]</scope>
    <source>
        <strain evidence="2 3">DSM 7382</strain>
    </source>
</reference>
<feature type="compositionally biased region" description="Polar residues" evidence="1">
    <location>
        <begin position="1"/>
        <end position="15"/>
    </location>
</feature>
<comment type="caution">
    <text evidence="2">The sequence shown here is derived from an EMBL/GenBank/DDBJ whole genome shotgun (WGS) entry which is preliminary data.</text>
</comment>
<dbReference type="AlphaFoldDB" id="A0AAW0GW65"/>
<dbReference type="EMBL" id="JASBNA010000001">
    <property type="protein sequence ID" value="KAK7695569.1"/>
    <property type="molecule type" value="Genomic_DNA"/>
</dbReference>
<evidence type="ECO:0000313" key="2">
    <source>
        <dbReference type="EMBL" id="KAK7695569.1"/>
    </source>
</evidence>
<feature type="compositionally biased region" description="Acidic residues" evidence="1">
    <location>
        <begin position="27"/>
        <end position="47"/>
    </location>
</feature>
<dbReference type="Proteomes" id="UP001385951">
    <property type="component" value="Unassembled WGS sequence"/>
</dbReference>
<accession>A0AAW0GW65</accession>